<feature type="region of interest" description="Disordered" evidence="9">
    <location>
        <begin position="1"/>
        <end position="23"/>
    </location>
</feature>
<protein>
    <recommendedName>
        <fullName evidence="7 8">Glutamate racemase</fullName>
        <ecNumber evidence="2 8">5.1.1.3</ecNumber>
    </recommendedName>
</protein>
<evidence type="ECO:0000256" key="8">
    <source>
        <dbReference type="HAMAP-Rule" id="MF_00258"/>
    </source>
</evidence>
<evidence type="ECO:0000256" key="7">
    <source>
        <dbReference type="ARBA" id="ARBA00070053"/>
    </source>
</evidence>
<feature type="binding site" evidence="8">
    <location>
        <begin position="69"/>
        <end position="70"/>
    </location>
    <ligand>
        <name>substrate</name>
    </ligand>
</feature>
<comment type="catalytic activity">
    <reaction evidence="1 8">
        <text>L-glutamate = D-glutamate</text>
        <dbReference type="Rhea" id="RHEA:12813"/>
        <dbReference type="ChEBI" id="CHEBI:29985"/>
        <dbReference type="ChEBI" id="CHEBI:29986"/>
        <dbReference type="EC" id="5.1.1.3"/>
    </reaction>
</comment>
<evidence type="ECO:0000256" key="6">
    <source>
        <dbReference type="ARBA" id="ARBA00023316"/>
    </source>
</evidence>
<keyword evidence="4 8" id="KW-0573">Peptidoglycan synthesis</keyword>
<dbReference type="InterPro" id="IPR004391">
    <property type="entry name" value="Glu_race"/>
</dbReference>
<comment type="function">
    <text evidence="8">Provides the (R)-glutamate required for cell wall biosynthesis.</text>
</comment>
<evidence type="ECO:0000256" key="4">
    <source>
        <dbReference type="ARBA" id="ARBA00022984"/>
    </source>
</evidence>
<comment type="pathway">
    <text evidence="8">Cell wall biogenesis; peptidoglycan biosynthesis.</text>
</comment>
<evidence type="ECO:0000313" key="10">
    <source>
        <dbReference type="EMBL" id="MBB6094036.1"/>
    </source>
</evidence>
<dbReference type="PANTHER" id="PTHR21198:SF2">
    <property type="entry name" value="GLUTAMATE RACEMASE"/>
    <property type="match status" value="1"/>
</dbReference>
<keyword evidence="11" id="KW-1185">Reference proteome</keyword>
<evidence type="ECO:0000256" key="5">
    <source>
        <dbReference type="ARBA" id="ARBA00023235"/>
    </source>
</evidence>
<dbReference type="Proteomes" id="UP000588068">
    <property type="component" value="Unassembled WGS sequence"/>
</dbReference>
<dbReference type="InterPro" id="IPR001920">
    <property type="entry name" value="Asp/Glu_race"/>
</dbReference>
<dbReference type="PANTHER" id="PTHR21198">
    <property type="entry name" value="GLUTAMATE RACEMASE"/>
    <property type="match status" value="1"/>
</dbReference>
<evidence type="ECO:0000256" key="2">
    <source>
        <dbReference type="ARBA" id="ARBA00013090"/>
    </source>
</evidence>
<dbReference type="FunFam" id="3.40.50.1860:FF:000002">
    <property type="entry name" value="Glutamate racemase"/>
    <property type="match status" value="1"/>
</dbReference>
<dbReference type="UniPathway" id="UPA00219"/>
<dbReference type="GO" id="GO:0009252">
    <property type="term" value="P:peptidoglycan biosynthetic process"/>
    <property type="evidence" value="ECO:0007669"/>
    <property type="project" value="UniProtKB-UniRule"/>
</dbReference>
<dbReference type="GO" id="GO:0071555">
    <property type="term" value="P:cell wall organization"/>
    <property type="evidence" value="ECO:0007669"/>
    <property type="project" value="UniProtKB-KW"/>
</dbReference>
<reference evidence="10 11" key="1">
    <citation type="submission" date="2020-08" db="EMBL/GenBank/DDBJ databases">
        <title>Genomic Encyclopedia of Type Strains, Phase IV (KMG-IV): sequencing the most valuable type-strain genomes for metagenomic binning, comparative biology and taxonomic classification.</title>
        <authorList>
            <person name="Goeker M."/>
        </authorList>
    </citation>
    <scope>NUCLEOTIDE SEQUENCE [LARGE SCALE GENOMIC DNA]</scope>
    <source>
        <strain evidence="10 11">DSM 26723</strain>
    </source>
</reference>
<keyword evidence="5 8" id="KW-0413">Isomerase</keyword>
<feature type="binding site" evidence="8">
    <location>
        <begin position="215"/>
        <end position="216"/>
    </location>
    <ligand>
        <name>substrate</name>
    </ligand>
</feature>
<accession>A0A841HME2</accession>
<feature type="active site" description="Proton donor/acceptor" evidence="8">
    <location>
        <position position="214"/>
    </location>
</feature>
<dbReference type="InterPro" id="IPR018187">
    <property type="entry name" value="Asp/Glu_racemase_AS_1"/>
</dbReference>
<dbReference type="InterPro" id="IPR015942">
    <property type="entry name" value="Asp/Glu/hydantoin_racemase"/>
</dbReference>
<dbReference type="GO" id="GO:0008881">
    <property type="term" value="F:glutamate racemase activity"/>
    <property type="evidence" value="ECO:0007669"/>
    <property type="project" value="UniProtKB-UniRule"/>
</dbReference>
<dbReference type="GO" id="GO:0008360">
    <property type="term" value="P:regulation of cell shape"/>
    <property type="evidence" value="ECO:0007669"/>
    <property type="project" value="UniProtKB-KW"/>
</dbReference>
<dbReference type="EMBL" id="JACHHZ010000003">
    <property type="protein sequence ID" value="MBB6094036.1"/>
    <property type="molecule type" value="Genomic_DNA"/>
</dbReference>
<keyword evidence="3 8" id="KW-0133">Cell shape</keyword>
<evidence type="ECO:0000313" key="11">
    <source>
        <dbReference type="Proteomes" id="UP000588068"/>
    </source>
</evidence>
<dbReference type="NCBIfam" id="TIGR00067">
    <property type="entry name" value="glut_race"/>
    <property type="match status" value="1"/>
</dbReference>
<dbReference type="AlphaFoldDB" id="A0A841HME2"/>
<organism evidence="10 11">
    <name type="scientific">Povalibacter uvarum</name>
    <dbReference type="NCBI Taxonomy" id="732238"/>
    <lineage>
        <taxon>Bacteria</taxon>
        <taxon>Pseudomonadati</taxon>
        <taxon>Pseudomonadota</taxon>
        <taxon>Gammaproteobacteria</taxon>
        <taxon>Steroidobacterales</taxon>
        <taxon>Steroidobacteraceae</taxon>
        <taxon>Povalibacter</taxon>
    </lineage>
</organism>
<dbReference type="RefSeq" id="WP_184332945.1">
    <property type="nucleotide sequence ID" value="NZ_JACHHZ010000003.1"/>
</dbReference>
<gene>
    <name evidence="8" type="primary">murI</name>
    <name evidence="10" type="ORF">HNQ60_002917</name>
</gene>
<comment type="caution">
    <text evidence="10">The sequence shown here is derived from an EMBL/GenBank/DDBJ whole genome shotgun (WGS) entry which is preliminary data.</text>
</comment>
<dbReference type="Pfam" id="PF01177">
    <property type="entry name" value="Asp_Glu_race"/>
    <property type="match status" value="1"/>
</dbReference>
<comment type="similarity">
    <text evidence="8">Belongs to the aspartate/glutamate racemases family.</text>
</comment>
<name>A0A841HME2_9GAMM</name>
<sequence>MSERPDGFRDSPGSSSLGASSFSSPITRQDLPIGVFDSGVGGLTVLRALRGHLPDERFIYLGDTARLPYGTKSRDSVLRYSTQAAEFLIRRGIKYLVIACNTASSVSVEALRERFAPVPVIGVIEPGATAGCAASKSGEIGVIATEGTVLGGAYQRAIAAIRPDAVVVAQPCSLFVSLAEEGWTEGPIAEAIAHRYLDEVFASHPAIDTLLLGCTHFPLLIDALKAVVRPSVAIVDSAETTAVALAKDLVARDLAAQRRRAPAISLMATDGPQRFARVGSRFLGEEFESQQVELVDLMG</sequence>
<dbReference type="InterPro" id="IPR033134">
    <property type="entry name" value="Asp/Glu_racemase_AS_2"/>
</dbReference>
<dbReference type="Gene3D" id="3.40.50.1860">
    <property type="match status" value="2"/>
</dbReference>
<feature type="compositionally biased region" description="Low complexity" evidence="9">
    <location>
        <begin position="11"/>
        <end position="23"/>
    </location>
</feature>
<feature type="active site" description="Proton donor/acceptor" evidence="8">
    <location>
        <position position="100"/>
    </location>
</feature>
<dbReference type="HAMAP" id="MF_00258">
    <property type="entry name" value="Glu_racemase"/>
    <property type="match status" value="1"/>
</dbReference>
<evidence type="ECO:0000256" key="1">
    <source>
        <dbReference type="ARBA" id="ARBA00001602"/>
    </source>
</evidence>
<dbReference type="EC" id="5.1.1.3" evidence="2 8"/>
<dbReference type="PROSITE" id="PS00924">
    <property type="entry name" value="ASP_GLU_RACEMASE_2"/>
    <property type="match status" value="1"/>
</dbReference>
<dbReference type="SUPFAM" id="SSF53681">
    <property type="entry name" value="Aspartate/glutamate racemase"/>
    <property type="match status" value="2"/>
</dbReference>
<feature type="binding site" evidence="8">
    <location>
        <begin position="37"/>
        <end position="38"/>
    </location>
    <ligand>
        <name>substrate</name>
    </ligand>
</feature>
<evidence type="ECO:0000256" key="3">
    <source>
        <dbReference type="ARBA" id="ARBA00022960"/>
    </source>
</evidence>
<evidence type="ECO:0000256" key="9">
    <source>
        <dbReference type="SAM" id="MobiDB-lite"/>
    </source>
</evidence>
<feature type="binding site" evidence="8">
    <location>
        <begin position="101"/>
        <end position="102"/>
    </location>
    <ligand>
        <name>substrate</name>
    </ligand>
</feature>
<dbReference type="PROSITE" id="PS00923">
    <property type="entry name" value="ASP_GLU_RACEMASE_1"/>
    <property type="match status" value="1"/>
</dbReference>
<proteinExistence type="inferred from homology"/>
<keyword evidence="6 8" id="KW-0961">Cell wall biogenesis/degradation</keyword>